<accession>A0ABR2GEW0</accession>
<gene>
    <name evidence="1" type="ORF">V6N12_051281</name>
</gene>
<organism evidence="1 2">
    <name type="scientific">Hibiscus sabdariffa</name>
    <name type="common">roselle</name>
    <dbReference type="NCBI Taxonomy" id="183260"/>
    <lineage>
        <taxon>Eukaryota</taxon>
        <taxon>Viridiplantae</taxon>
        <taxon>Streptophyta</taxon>
        <taxon>Embryophyta</taxon>
        <taxon>Tracheophyta</taxon>
        <taxon>Spermatophyta</taxon>
        <taxon>Magnoliopsida</taxon>
        <taxon>eudicotyledons</taxon>
        <taxon>Gunneridae</taxon>
        <taxon>Pentapetalae</taxon>
        <taxon>rosids</taxon>
        <taxon>malvids</taxon>
        <taxon>Malvales</taxon>
        <taxon>Malvaceae</taxon>
        <taxon>Malvoideae</taxon>
        <taxon>Hibiscus</taxon>
    </lineage>
</organism>
<evidence type="ECO:0000313" key="1">
    <source>
        <dbReference type="EMBL" id="KAK8601448.1"/>
    </source>
</evidence>
<protein>
    <submittedName>
        <fullName evidence="1">Uncharacterized protein</fullName>
    </submittedName>
</protein>
<proteinExistence type="predicted"/>
<dbReference type="Proteomes" id="UP001472677">
    <property type="component" value="Unassembled WGS sequence"/>
</dbReference>
<keyword evidence="2" id="KW-1185">Reference proteome</keyword>
<dbReference type="EMBL" id="JBBPBM010000001">
    <property type="protein sequence ID" value="KAK8601448.1"/>
    <property type="molecule type" value="Genomic_DNA"/>
</dbReference>
<dbReference type="PANTHER" id="PTHR11439:SF463">
    <property type="entry name" value="REVERSE TRANSCRIPTASE TY1_COPIA-TYPE DOMAIN-CONTAINING PROTEIN"/>
    <property type="match status" value="1"/>
</dbReference>
<comment type="caution">
    <text evidence="1">The sequence shown here is derived from an EMBL/GenBank/DDBJ whole genome shotgun (WGS) entry which is preliminary data.</text>
</comment>
<dbReference type="PANTHER" id="PTHR11439">
    <property type="entry name" value="GAG-POL-RELATED RETROTRANSPOSON"/>
    <property type="match status" value="1"/>
</dbReference>
<sequence>MDNTKVISTLMSFSNKLPPLELSMTLDISKNRQLLGLLQYLTITHFVYFFCRESSGKYMHGHSLAHWTSVKPILHYLKETLCHGILFRSTSFLHLTAFIDADWGGSSTNDISTTG</sequence>
<name>A0ABR2GEW0_9ROSI</name>
<evidence type="ECO:0000313" key="2">
    <source>
        <dbReference type="Proteomes" id="UP001472677"/>
    </source>
</evidence>
<reference evidence="1 2" key="1">
    <citation type="journal article" date="2024" name="G3 (Bethesda)">
        <title>Genome assembly of Hibiscus sabdariffa L. provides insights into metabolisms of medicinal natural products.</title>
        <authorList>
            <person name="Kim T."/>
        </authorList>
    </citation>
    <scope>NUCLEOTIDE SEQUENCE [LARGE SCALE GENOMIC DNA]</scope>
    <source>
        <strain evidence="1">TK-2024</strain>
        <tissue evidence="1">Old leaves</tissue>
    </source>
</reference>